<sequence>MAAADVMAGQSEPATTAIYTSTARKQTPLSLYKPSGKVQCSSKHTGFTRERVDGAHSCNLISPSNLAVLALRLRPAFDRVTFKLPLSLKRRSTDANVVWLLSVWKSIPVHSLNFSSISFRRTVDEKHVCQFRPRKAFHFVDTTCTLTNRYRHDGNTARLARRGDEALGVLITVARIAPSTLDAQVHSPLNIEVFRADEREARMEQRHYTRPPRKPADLFHRQARFPHAKIRPKWEASSLTTPPRPPEVGVTSSHIPTKANMVLFPTESPPDFRMCNRTVQCRWLAGFLGDLPFPPPLHSGGAPFLPRFIIIGSQDLDVKRRPKLFTYSLGGTSRTHRCFNSRNPRVSTLRDCKKATPRPLRKWKTVQGLERGVCLTTSVPPRRPPTSDNSAVCEEDPPSARIETKRNESCLRLQSSTARLIEGHRNQDEDLTRNRTQVISDASPNIYQYATTLGWGRVVERSGCPGNPLGHGAQLPAVVFQASAASPKGRLATGENSPLSRTTARQPALHELSRSNREEPELRAVHASKMASPASNIRSCVLPNQQSSYHAVANPTQVANNKQITVGQLLAHELHVRPHDCVFLCGTQQGHANNSYRPVASSFTSPSPNQLLFTPFLNLPTPLTDINTSLNTFHSLRDLTSMACPSSSVLLHIL</sequence>
<organism evidence="2 3">
    <name type="scientific">Dryococelus australis</name>
    <dbReference type="NCBI Taxonomy" id="614101"/>
    <lineage>
        <taxon>Eukaryota</taxon>
        <taxon>Metazoa</taxon>
        <taxon>Ecdysozoa</taxon>
        <taxon>Arthropoda</taxon>
        <taxon>Hexapoda</taxon>
        <taxon>Insecta</taxon>
        <taxon>Pterygota</taxon>
        <taxon>Neoptera</taxon>
        <taxon>Polyneoptera</taxon>
        <taxon>Phasmatodea</taxon>
        <taxon>Verophasmatodea</taxon>
        <taxon>Anareolatae</taxon>
        <taxon>Phasmatidae</taxon>
        <taxon>Eurycanthinae</taxon>
        <taxon>Dryococelus</taxon>
    </lineage>
</organism>
<name>A0ABQ9HDR7_9NEOP</name>
<feature type="region of interest" description="Disordered" evidence="1">
    <location>
        <begin position="375"/>
        <end position="399"/>
    </location>
</feature>
<reference evidence="2 3" key="1">
    <citation type="submission" date="2023-02" db="EMBL/GenBank/DDBJ databases">
        <title>LHISI_Scaffold_Assembly.</title>
        <authorList>
            <person name="Stuart O.P."/>
            <person name="Cleave R."/>
            <person name="Magrath M.J.L."/>
            <person name="Mikheyev A.S."/>
        </authorList>
    </citation>
    <scope>NUCLEOTIDE SEQUENCE [LARGE SCALE GENOMIC DNA]</scope>
    <source>
        <strain evidence="2">Daus_M_001</strain>
        <tissue evidence="2">Leg muscle</tissue>
    </source>
</reference>
<feature type="compositionally biased region" description="Basic and acidic residues" evidence="1">
    <location>
        <begin position="511"/>
        <end position="520"/>
    </location>
</feature>
<keyword evidence="3" id="KW-1185">Reference proteome</keyword>
<evidence type="ECO:0000313" key="2">
    <source>
        <dbReference type="EMBL" id="KAJ8882203.1"/>
    </source>
</evidence>
<comment type="caution">
    <text evidence="2">The sequence shown here is derived from an EMBL/GenBank/DDBJ whole genome shotgun (WGS) entry which is preliminary data.</text>
</comment>
<accession>A0ABQ9HDR7</accession>
<feature type="region of interest" description="Disordered" evidence="1">
    <location>
        <begin position="488"/>
        <end position="520"/>
    </location>
</feature>
<proteinExistence type="predicted"/>
<evidence type="ECO:0000256" key="1">
    <source>
        <dbReference type="SAM" id="MobiDB-lite"/>
    </source>
</evidence>
<dbReference type="Proteomes" id="UP001159363">
    <property type="component" value="Chromosome 5"/>
</dbReference>
<feature type="compositionally biased region" description="Polar residues" evidence="1">
    <location>
        <begin position="494"/>
        <end position="505"/>
    </location>
</feature>
<gene>
    <name evidence="2" type="ORF">PR048_018691</name>
</gene>
<protein>
    <submittedName>
        <fullName evidence="2">Uncharacterized protein</fullName>
    </submittedName>
</protein>
<evidence type="ECO:0000313" key="3">
    <source>
        <dbReference type="Proteomes" id="UP001159363"/>
    </source>
</evidence>
<dbReference type="EMBL" id="JARBHB010000006">
    <property type="protein sequence ID" value="KAJ8882203.1"/>
    <property type="molecule type" value="Genomic_DNA"/>
</dbReference>